<keyword evidence="6 10" id="KW-0472">Membrane</keyword>
<feature type="transmembrane region" description="Helical" evidence="10">
    <location>
        <begin position="367"/>
        <end position="388"/>
    </location>
</feature>
<feature type="domain" description="Potassium channel" evidence="11">
    <location>
        <begin position="313"/>
        <end position="392"/>
    </location>
</feature>
<evidence type="ECO:0000256" key="2">
    <source>
        <dbReference type="ARBA" id="ARBA00022448"/>
    </source>
</evidence>
<dbReference type="GO" id="GO:0022841">
    <property type="term" value="F:potassium ion leak channel activity"/>
    <property type="evidence" value="ECO:0007669"/>
    <property type="project" value="TreeGrafter"/>
</dbReference>
<dbReference type="InterPro" id="IPR003280">
    <property type="entry name" value="2pore_dom_K_chnl"/>
</dbReference>
<dbReference type="Proteomes" id="UP000663870">
    <property type="component" value="Unassembled WGS sequence"/>
</dbReference>
<feature type="transmembrane region" description="Helical" evidence="10">
    <location>
        <begin position="197"/>
        <end position="218"/>
    </location>
</feature>
<evidence type="ECO:0000259" key="11">
    <source>
        <dbReference type="Pfam" id="PF07885"/>
    </source>
</evidence>
<proteinExistence type="inferred from homology"/>
<evidence type="ECO:0000256" key="4">
    <source>
        <dbReference type="ARBA" id="ARBA00022989"/>
    </source>
</evidence>
<dbReference type="Pfam" id="PF07885">
    <property type="entry name" value="Ion_trans_2"/>
    <property type="match status" value="2"/>
</dbReference>
<keyword evidence="3 8" id="KW-0812">Transmembrane</keyword>
<gene>
    <name evidence="12" type="ORF">JXQ802_LOCUS24589</name>
</gene>
<feature type="transmembrane region" description="Helical" evidence="10">
    <location>
        <begin position="55"/>
        <end position="77"/>
    </location>
</feature>
<feature type="region of interest" description="Disordered" evidence="9">
    <location>
        <begin position="417"/>
        <end position="506"/>
    </location>
</feature>
<feature type="domain" description="Potassium channel" evidence="11">
    <location>
        <begin position="156"/>
        <end position="220"/>
    </location>
</feature>
<keyword evidence="5 8" id="KW-0406">Ion transport</keyword>
<comment type="caution">
    <text evidence="12">The sequence shown here is derived from an EMBL/GenBank/DDBJ whole genome shotgun (WGS) entry which is preliminary data.</text>
</comment>
<evidence type="ECO:0000256" key="8">
    <source>
        <dbReference type="RuleBase" id="RU003857"/>
    </source>
</evidence>
<comment type="similarity">
    <text evidence="8">Belongs to the two pore domain potassium channel (TC 1.A.1.8) family.</text>
</comment>
<keyword evidence="13" id="KW-1185">Reference proteome</keyword>
<organism evidence="12 13">
    <name type="scientific">Rotaria sordida</name>
    <dbReference type="NCBI Taxonomy" id="392033"/>
    <lineage>
        <taxon>Eukaryota</taxon>
        <taxon>Metazoa</taxon>
        <taxon>Spiralia</taxon>
        <taxon>Gnathifera</taxon>
        <taxon>Rotifera</taxon>
        <taxon>Eurotatoria</taxon>
        <taxon>Bdelloidea</taxon>
        <taxon>Philodinida</taxon>
        <taxon>Philodinidae</taxon>
        <taxon>Rotaria</taxon>
    </lineage>
</organism>
<evidence type="ECO:0000256" key="7">
    <source>
        <dbReference type="ARBA" id="ARBA00023303"/>
    </source>
</evidence>
<comment type="subcellular location">
    <subcellularLocation>
        <location evidence="1">Membrane</location>
        <topology evidence="1">Multi-pass membrane protein</topology>
    </subcellularLocation>
</comment>
<dbReference type="AlphaFoldDB" id="A0A814WNM7"/>
<accession>A0A814WNM7</accession>
<feature type="transmembrane region" description="Helical" evidence="10">
    <location>
        <begin position="303"/>
        <end position="324"/>
    </location>
</feature>
<evidence type="ECO:0000256" key="5">
    <source>
        <dbReference type="ARBA" id="ARBA00023065"/>
    </source>
</evidence>
<keyword evidence="4 10" id="KW-1133">Transmembrane helix</keyword>
<feature type="transmembrane region" description="Helical" evidence="10">
    <location>
        <begin position="167"/>
        <end position="185"/>
    </location>
</feature>
<feature type="compositionally biased region" description="Low complexity" evidence="9">
    <location>
        <begin position="419"/>
        <end position="455"/>
    </location>
</feature>
<dbReference type="Gene3D" id="1.10.287.70">
    <property type="match status" value="1"/>
</dbReference>
<dbReference type="PANTHER" id="PTHR11003">
    <property type="entry name" value="POTASSIUM CHANNEL, SUBFAMILY K"/>
    <property type="match status" value="1"/>
</dbReference>
<dbReference type="GO" id="GO:0005886">
    <property type="term" value="C:plasma membrane"/>
    <property type="evidence" value="ECO:0007669"/>
    <property type="project" value="TreeGrafter"/>
</dbReference>
<evidence type="ECO:0000256" key="9">
    <source>
        <dbReference type="SAM" id="MobiDB-lite"/>
    </source>
</evidence>
<evidence type="ECO:0000256" key="1">
    <source>
        <dbReference type="ARBA" id="ARBA00004141"/>
    </source>
</evidence>
<dbReference type="InterPro" id="IPR013099">
    <property type="entry name" value="K_chnl_dom"/>
</dbReference>
<evidence type="ECO:0000313" key="12">
    <source>
        <dbReference type="EMBL" id="CAF1204070.1"/>
    </source>
</evidence>
<evidence type="ECO:0000256" key="6">
    <source>
        <dbReference type="ARBA" id="ARBA00023136"/>
    </source>
</evidence>
<dbReference type="GO" id="GO:0015271">
    <property type="term" value="F:outward rectifier potassium channel activity"/>
    <property type="evidence" value="ECO:0007669"/>
    <property type="project" value="TreeGrafter"/>
</dbReference>
<evidence type="ECO:0000256" key="10">
    <source>
        <dbReference type="SAM" id="Phobius"/>
    </source>
</evidence>
<feature type="compositionally biased region" description="Basic residues" evidence="9">
    <location>
        <begin position="465"/>
        <end position="475"/>
    </location>
</feature>
<sequence length="506" mass="57373">MLAYHNASMGFGAMHTDDILSYDNNHGYTNYQHQYELNQLETSRTQQCLKKTTKFLLSHIGLVGLVVVYAVAGGFLFQLLEERQEKLNCQEAQSEQIVEINNLKQKIVNYIQKNTTTSTDFFAVGKDNTTIAFAKIGSMLYEYREFIIGINSKYQYYVDDCGHLRQWSYANSLLFSITVITTIGYGNITPTTWEGQLCCICYATIGIPIFLLCLANISGVLGEMFRFLYAKVLCLPCLIVRHHRTLANKVKLGEDNGISTDRADPNDRTLDDGNKKNPLRKLSNRIVIDDELYEEENRKYHRVAVPLTITMLIIAAYIWIGSALFHNFEDWSMMEAGYFCFITLATIGFGDFTPGQRKGDVNSSPKLLLGAVYALFGMAILAMCFDLMQEEIVAKFYWIGTKIGIIEKYDENNNQIDQISNTNTKNKNRSSTSTSSSSSINDSNIRRNTNRTIIDNENENDLSKQHHSTVKRKISPRYNPARIHPIESGGGDEATPYQRVTATKFN</sequence>
<dbReference type="PANTHER" id="PTHR11003:SF334">
    <property type="entry name" value="FI03418P"/>
    <property type="match status" value="1"/>
</dbReference>
<dbReference type="GO" id="GO:0030322">
    <property type="term" value="P:stabilization of membrane potential"/>
    <property type="evidence" value="ECO:0007669"/>
    <property type="project" value="TreeGrafter"/>
</dbReference>
<evidence type="ECO:0000256" key="3">
    <source>
        <dbReference type="ARBA" id="ARBA00022692"/>
    </source>
</evidence>
<protein>
    <recommendedName>
        <fullName evidence="11">Potassium channel domain-containing protein</fullName>
    </recommendedName>
</protein>
<evidence type="ECO:0000313" key="13">
    <source>
        <dbReference type="Proteomes" id="UP000663870"/>
    </source>
</evidence>
<reference evidence="12" key="1">
    <citation type="submission" date="2021-02" db="EMBL/GenBank/DDBJ databases">
        <authorList>
            <person name="Nowell W R."/>
        </authorList>
    </citation>
    <scope>NUCLEOTIDE SEQUENCE</scope>
</reference>
<feature type="transmembrane region" description="Helical" evidence="10">
    <location>
        <begin position="336"/>
        <end position="355"/>
    </location>
</feature>
<dbReference type="SUPFAM" id="SSF81324">
    <property type="entry name" value="Voltage-gated potassium channels"/>
    <property type="match status" value="2"/>
</dbReference>
<name>A0A814WNM7_9BILA</name>
<dbReference type="PRINTS" id="PR01333">
    <property type="entry name" value="2POREKCHANEL"/>
</dbReference>
<dbReference type="EMBL" id="CAJNOL010000803">
    <property type="protein sequence ID" value="CAF1204070.1"/>
    <property type="molecule type" value="Genomic_DNA"/>
</dbReference>
<keyword evidence="7 8" id="KW-0407">Ion channel</keyword>
<keyword evidence="2 8" id="KW-0813">Transport</keyword>